<evidence type="ECO:0000256" key="1">
    <source>
        <dbReference type="SAM" id="MobiDB-lite"/>
    </source>
</evidence>
<sequence>MTVSSTNASTATGSKGRTARRALTVLAAAGIIGAALAACTPNEPPSDVPGTTPSVITGNQVPELPEVGEAYHNLETAAESASASMESTPESASESAAASTTESAPVSEPAQP</sequence>
<gene>
    <name evidence="3" type="ORF">GORHZ_011_00350</name>
</gene>
<protein>
    <submittedName>
        <fullName evidence="3">Uncharacterized protein</fullName>
    </submittedName>
</protein>
<evidence type="ECO:0000313" key="3">
    <source>
        <dbReference type="EMBL" id="GAB88263.1"/>
    </source>
</evidence>
<feature type="compositionally biased region" description="Low complexity" evidence="1">
    <location>
        <begin position="75"/>
        <end position="104"/>
    </location>
</feature>
<reference evidence="3 4" key="1">
    <citation type="submission" date="2012-08" db="EMBL/GenBank/DDBJ databases">
        <title>Whole genome shotgun sequence of Gordonia rhizosphera NBRC 16068.</title>
        <authorList>
            <person name="Takarada H."/>
            <person name="Isaki S."/>
            <person name="Hosoyama A."/>
            <person name="Tsuchikane K."/>
            <person name="Katsumata H."/>
            <person name="Baba S."/>
            <person name="Ohji S."/>
            <person name="Yamazaki S."/>
            <person name="Fujita N."/>
        </authorList>
    </citation>
    <scope>NUCLEOTIDE SEQUENCE [LARGE SCALE GENOMIC DNA]</scope>
    <source>
        <strain evidence="3 4">NBRC 16068</strain>
    </source>
</reference>
<proteinExistence type="predicted"/>
<feature type="signal peptide" evidence="2">
    <location>
        <begin position="1"/>
        <end position="37"/>
    </location>
</feature>
<dbReference type="AlphaFoldDB" id="K6UXY8"/>
<evidence type="ECO:0000256" key="2">
    <source>
        <dbReference type="SAM" id="SignalP"/>
    </source>
</evidence>
<name>K6UXY8_9ACTN</name>
<feature type="chain" id="PRO_5003895168" evidence="2">
    <location>
        <begin position="38"/>
        <end position="112"/>
    </location>
</feature>
<evidence type="ECO:0000313" key="4">
    <source>
        <dbReference type="Proteomes" id="UP000008363"/>
    </source>
</evidence>
<dbReference type="STRING" id="1108045.GORHZ_011_00350"/>
<dbReference type="eggNOG" id="COG2032">
    <property type="taxonomic scope" value="Bacteria"/>
</dbReference>
<dbReference type="EMBL" id="BAHC01000011">
    <property type="protein sequence ID" value="GAB88263.1"/>
    <property type="molecule type" value="Genomic_DNA"/>
</dbReference>
<accession>K6UXY8</accession>
<organism evidence="3 4">
    <name type="scientific">Gordonia rhizosphera NBRC 16068</name>
    <dbReference type="NCBI Taxonomy" id="1108045"/>
    <lineage>
        <taxon>Bacteria</taxon>
        <taxon>Bacillati</taxon>
        <taxon>Actinomycetota</taxon>
        <taxon>Actinomycetes</taxon>
        <taxon>Mycobacteriales</taxon>
        <taxon>Gordoniaceae</taxon>
        <taxon>Gordonia</taxon>
    </lineage>
</organism>
<feature type="compositionally biased region" description="Polar residues" evidence="1">
    <location>
        <begin position="49"/>
        <end position="60"/>
    </location>
</feature>
<keyword evidence="4" id="KW-1185">Reference proteome</keyword>
<dbReference type="Proteomes" id="UP000008363">
    <property type="component" value="Unassembled WGS sequence"/>
</dbReference>
<comment type="caution">
    <text evidence="3">The sequence shown here is derived from an EMBL/GenBank/DDBJ whole genome shotgun (WGS) entry which is preliminary data.</text>
</comment>
<feature type="region of interest" description="Disordered" evidence="1">
    <location>
        <begin position="40"/>
        <end position="112"/>
    </location>
</feature>
<keyword evidence="2" id="KW-0732">Signal</keyword>
<dbReference type="RefSeq" id="WP_006329471.1">
    <property type="nucleotide sequence ID" value="NZ_BAHC01000011.1"/>
</dbReference>